<organism evidence="8 9">
    <name type="scientific">Sciurus vulgaris</name>
    <name type="common">Eurasian red squirrel</name>
    <dbReference type="NCBI Taxonomy" id="55149"/>
    <lineage>
        <taxon>Eukaryota</taxon>
        <taxon>Metazoa</taxon>
        <taxon>Chordata</taxon>
        <taxon>Craniata</taxon>
        <taxon>Vertebrata</taxon>
        <taxon>Euteleostomi</taxon>
        <taxon>Mammalia</taxon>
        <taxon>Eutheria</taxon>
        <taxon>Euarchontoglires</taxon>
        <taxon>Glires</taxon>
        <taxon>Rodentia</taxon>
        <taxon>Sciuromorpha</taxon>
        <taxon>Sciuridae</taxon>
        <taxon>Sciurinae</taxon>
        <taxon>Sciurini</taxon>
        <taxon>Sciurus</taxon>
    </lineage>
</organism>
<dbReference type="OrthoDB" id="8961654at2759"/>
<feature type="disulfide bond" evidence="5">
    <location>
        <begin position="126"/>
        <end position="153"/>
    </location>
</feature>
<dbReference type="SMART" id="SM00032">
    <property type="entry name" value="CCP"/>
    <property type="match status" value="2"/>
</dbReference>
<dbReference type="PANTHER" id="PTHR45656:SF4">
    <property type="entry name" value="PROTEIN CBR-CLEC-78"/>
    <property type="match status" value="1"/>
</dbReference>
<keyword evidence="2" id="KW-0732">Signal</keyword>
<reference evidence="8" key="1">
    <citation type="submission" date="2025-08" db="UniProtKB">
        <authorList>
            <consortium name="Ensembl"/>
        </authorList>
    </citation>
    <scope>IDENTIFICATION</scope>
</reference>
<dbReference type="Gene3D" id="2.10.70.10">
    <property type="entry name" value="Complement Module, domain 1"/>
    <property type="match status" value="2"/>
</dbReference>
<proteinExistence type="predicted"/>
<dbReference type="CDD" id="cd00033">
    <property type="entry name" value="CCP"/>
    <property type="match status" value="2"/>
</dbReference>
<evidence type="ECO:0000256" key="2">
    <source>
        <dbReference type="ARBA" id="ARBA00022729"/>
    </source>
</evidence>
<keyword evidence="1 5" id="KW-0768">Sushi</keyword>
<evidence type="ECO:0000256" key="4">
    <source>
        <dbReference type="ARBA" id="ARBA00023157"/>
    </source>
</evidence>
<dbReference type="Pfam" id="PF18453">
    <property type="entry name" value="C4bp_oligo"/>
    <property type="match status" value="1"/>
</dbReference>
<evidence type="ECO:0000256" key="1">
    <source>
        <dbReference type="ARBA" id="ARBA00022659"/>
    </source>
</evidence>
<evidence type="ECO:0000313" key="8">
    <source>
        <dbReference type="Ensembl" id="ENSSVLP00005028839.1"/>
    </source>
</evidence>
<dbReference type="PROSITE" id="PS50923">
    <property type="entry name" value="SUSHI"/>
    <property type="match status" value="2"/>
</dbReference>
<dbReference type="InterPro" id="IPR035976">
    <property type="entry name" value="Sushi/SCR/CCP_sf"/>
</dbReference>
<sequence>MDPVGQTTLLLTSYLGNAALPLYAFRKFFLSLSLRLSTQGCSPPPRIAHGHYTYVSGYLSLTTVVQYECQEGYALVGAAEISCRFSGWSSPAPQCKALCLKPKTPNGKLSVEKDQYISPEAVTIQCDPGYRMIGSPRISCSENRSWNPAVPKCEREAPEDRDIVLAGKNLLQCLPSPRDSKVALELHKLSLEIEKLERERDKERHI</sequence>
<name>A0A8D2DUA3_SCIVU</name>
<keyword evidence="6" id="KW-0175">Coiled coil</keyword>
<keyword evidence="9" id="KW-1185">Reference proteome</keyword>
<accession>A0A8D2DUA3</accession>
<comment type="caution">
    <text evidence="5">Lacks conserved residue(s) required for the propagation of feature annotation.</text>
</comment>
<dbReference type="InterPro" id="IPR040514">
    <property type="entry name" value="C4bp_oligo"/>
</dbReference>
<feature type="domain" description="Sushi" evidence="7">
    <location>
        <begin position="97"/>
        <end position="155"/>
    </location>
</feature>
<feature type="domain" description="Sushi" evidence="7">
    <location>
        <begin position="39"/>
        <end position="96"/>
    </location>
</feature>
<evidence type="ECO:0000256" key="6">
    <source>
        <dbReference type="SAM" id="Coils"/>
    </source>
</evidence>
<keyword evidence="4 5" id="KW-1015">Disulfide bond</keyword>
<evidence type="ECO:0000256" key="3">
    <source>
        <dbReference type="ARBA" id="ARBA00022737"/>
    </source>
</evidence>
<dbReference type="InterPro" id="IPR051277">
    <property type="entry name" value="SEZ6_CSMD_C4BPB_Regulators"/>
</dbReference>
<evidence type="ECO:0000256" key="5">
    <source>
        <dbReference type="PROSITE-ProRule" id="PRU00302"/>
    </source>
</evidence>
<dbReference type="GeneTree" id="ENSGT00940000154640"/>
<dbReference type="InterPro" id="IPR000436">
    <property type="entry name" value="Sushi_SCR_CCP_dom"/>
</dbReference>
<dbReference type="Gene3D" id="1.20.5.3730">
    <property type="match status" value="1"/>
</dbReference>
<evidence type="ECO:0000313" key="9">
    <source>
        <dbReference type="Proteomes" id="UP000694564"/>
    </source>
</evidence>
<evidence type="ECO:0000259" key="7">
    <source>
        <dbReference type="PROSITE" id="PS50923"/>
    </source>
</evidence>
<dbReference type="PANTHER" id="PTHR45656">
    <property type="entry name" value="PROTEIN CBR-CLEC-78"/>
    <property type="match status" value="1"/>
</dbReference>
<dbReference type="Proteomes" id="UP000694564">
    <property type="component" value="Chromosome 12"/>
</dbReference>
<reference evidence="8" key="2">
    <citation type="submission" date="2025-09" db="UniProtKB">
        <authorList>
            <consortium name="Ensembl"/>
        </authorList>
    </citation>
    <scope>IDENTIFICATION</scope>
</reference>
<dbReference type="FunFam" id="2.10.70.10:FF:000014">
    <property type="entry name" value="Membrane cofactor protein"/>
    <property type="match status" value="1"/>
</dbReference>
<dbReference type="Pfam" id="PF00084">
    <property type="entry name" value="Sushi"/>
    <property type="match status" value="2"/>
</dbReference>
<dbReference type="Ensembl" id="ENSSVLT00005032047.1">
    <property type="protein sequence ID" value="ENSSVLP00005028839.1"/>
    <property type="gene ID" value="ENSSVLG00005022764.1"/>
</dbReference>
<keyword evidence="3" id="KW-0677">Repeat</keyword>
<dbReference type="SUPFAM" id="SSF57535">
    <property type="entry name" value="Complement control module/SCR domain"/>
    <property type="match status" value="2"/>
</dbReference>
<protein>
    <recommendedName>
        <fullName evidence="7">Sushi domain-containing protein</fullName>
    </recommendedName>
</protein>
<feature type="coiled-coil region" evidence="6">
    <location>
        <begin position="179"/>
        <end position="206"/>
    </location>
</feature>
<dbReference type="AlphaFoldDB" id="A0A8D2DUA3"/>